<feature type="domain" description="Leucine-rich repeat-containing N-terminal plant-type" evidence="5">
    <location>
        <begin position="21"/>
        <end position="60"/>
    </location>
</feature>
<dbReference type="InterPro" id="IPR055414">
    <property type="entry name" value="LRR_R13L4/SHOC2-like"/>
</dbReference>
<evidence type="ECO:0000259" key="6">
    <source>
        <dbReference type="Pfam" id="PF23598"/>
    </source>
</evidence>
<sequence length="209" mass="22706">MATALLCLFLALATLSQASANAEGDALNALKTNLADPNNALQSWDPTLVNPCTWLHVTCNARNRVVRIDLGDASLSGRLVPQLGKLRHLQYLELFNNNISGAIPREIGKLKELVSLDLYRNRLSGSIPVKLGDLQRLRFLRLNNNYLSGHIPMSLTTITTLQVLDLSNNKLTGPIPVNGSFSVFTPISFANNPLDPFPTVPLSPSPSPS</sequence>
<evidence type="ECO:0000256" key="1">
    <source>
        <dbReference type="ARBA" id="ARBA00022614"/>
    </source>
</evidence>
<dbReference type="AlphaFoldDB" id="A0ABD1HN27"/>
<dbReference type="Pfam" id="PF08263">
    <property type="entry name" value="LRRNT_2"/>
    <property type="match status" value="1"/>
</dbReference>
<dbReference type="EC" id="2.7.1.-" evidence="7"/>
<dbReference type="InterPro" id="IPR032675">
    <property type="entry name" value="LRR_dom_sf"/>
</dbReference>
<name>A0ABD1HN27_SALDI</name>
<dbReference type="FunFam" id="3.80.10.10:FF:000024">
    <property type="entry name" value="Somatic embryogenesis receptor kinase 1"/>
    <property type="match status" value="1"/>
</dbReference>
<dbReference type="InterPro" id="IPR013210">
    <property type="entry name" value="LRR_N_plant-typ"/>
</dbReference>
<dbReference type="Gene3D" id="3.80.10.10">
    <property type="entry name" value="Ribonuclease Inhibitor"/>
    <property type="match status" value="1"/>
</dbReference>
<evidence type="ECO:0000256" key="3">
    <source>
        <dbReference type="ARBA" id="ARBA00022737"/>
    </source>
</evidence>
<comment type="caution">
    <text evidence="7">The sequence shown here is derived from an EMBL/GenBank/DDBJ whole genome shotgun (WGS) entry which is preliminary data.</text>
</comment>
<proteinExistence type="predicted"/>
<feature type="chain" id="PRO_5044749925" evidence="4">
    <location>
        <begin position="19"/>
        <end position="209"/>
    </location>
</feature>
<keyword evidence="2 4" id="KW-0732">Signal</keyword>
<reference evidence="7 8" key="1">
    <citation type="submission" date="2024-06" db="EMBL/GenBank/DDBJ databases">
        <title>A chromosome level genome sequence of Diviner's sage (Salvia divinorum).</title>
        <authorList>
            <person name="Ford S.A."/>
            <person name="Ro D.-K."/>
            <person name="Ness R.W."/>
            <person name="Phillips M.A."/>
        </authorList>
    </citation>
    <scope>NUCLEOTIDE SEQUENCE [LARGE SCALE GENOMIC DNA]</scope>
    <source>
        <strain evidence="7">SAF-2024a</strain>
        <tissue evidence="7">Leaf</tissue>
    </source>
</reference>
<evidence type="ECO:0000313" key="7">
    <source>
        <dbReference type="EMBL" id="KAL1557815.1"/>
    </source>
</evidence>
<dbReference type="PRINTS" id="PR00019">
    <property type="entry name" value="LEURICHRPT"/>
</dbReference>
<feature type="domain" description="Disease resistance R13L4/SHOC-2-like LRR" evidence="6">
    <location>
        <begin position="74"/>
        <end position="168"/>
    </location>
</feature>
<accession>A0ABD1HN27</accession>
<dbReference type="GO" id="GO:0016301">
    <property type="term" value="F:kinase activity"/>
    <property type="evidence" value="ECO:0007669"/>
    <property type="project" value="UniProtKB-KW"/>
</dbReference>
<dbReference type="SUPFAM" id="SSF52058">
    <property type="entry name" value="L domain-like"/>
    <property type="match status" value="1"/>
</dbReference>
<keyword evidence="3" id="KW-0677">Repeat</keyword>
<keyword evidence="7" id="KW-0418">Kinase</keyword>
<evidence type="ECO:0000313" key="8">
    <source>
        <dbReference type="Proteomes" id="UP001567538"/>
    </source>
</evidence>
<protein>
    <submittedName>
        <fullName evidence="7">Protein kinase domain</fullName>
        <ecNumber evidence="7">2.7.1.-</ecNumber>
    </submittedName>
</protein>
<keyword evidence="7" id="KW-0808">Transferase</keyword>
<evidence type="ECO:0000256" key="4">
    <source>
        <dbReference type="SAM" id="SignalP"/>
    </source>
</evidence>
<dbReference type="PANTHER" id="PTHR47988">
    <property type="entry name" value="SOMATIC EMBRYOGENESIS RECEPTOR KINASE 1"/>
    <property type="match status" value="1"/>
</dbReference>
<gene>
    <name evidence="7" type="primary">SERK5</name>
    <name evidence="7" type="ORF">AAHA92_08354</name>
</gene>
<organism evidence="7 8">
    <name type="scientific">Salvia divinorum</name>
    <name type="common">Maria pastora</name>
    <name type="synonym">Diviner's sage</name>
    <dbReference type="NCBI Taxonomy" id="28513"/>
    <lineage>
        <taxon>Eukaryota</taxon>
        <taxon>Viridiplantae</taxon>
        <taxon>Streptophyta</taxon>
        <taxon>Embryophyta</taxon>
        <taxon>Tracheophyta</taxon>
        <taxon>Spermatophyta</taxon>
        <taxon>Magnoliopsida</taxon>
        <taxon>eudicotyledons</taxon>
        <taxon>Gunneridae</taxon>
        <taxon>Pentapetalae</taxon>
        <taxon>asterids</taxon>
        <taxon>lamiids</taxon>
        <taxon>Lamiales</taxon>
        <taxon>Lamiaceae</taxon>
        <taxon>Nepetoideae</taxon>
        <taxon>Mentheae</taxon>
        <taxon>Salviinae</taxon>
        <taxon>Salvia</taxon>
        <taxon>Salvia subgen. Calosphace</taxon>
    </lineage>
</organism>
<evidence type="ECO:0000259" key="5">
    <source>
        <dbReference type="Pfam" id="PF08263"/>
    </source>
</evidence>
<evidence type="ECO:0000256" key="2">
    <source>
        <dbReference type="ARBA" id="ARBA00022729"/>
    </source>
</evidence>
<dbReference type="Proteomes" id="UP001567538">
    <property type="component" value="Unassembled WGS sequence"/>
</dbReference>
<keyword evidence="1" id="KW-0433">Leucine-rich repeat</keyword>
<dbReference type="Pfam" id="PF23598">
    <property type="entry name" value="LRR_14"/>
    <property type="match status" value="1"/>
</dbReference>
<dbReference type="EMBL" id="JBEAFC010000004">
    <property type="protein sequence ID" value="KAL1557815.1"/>
    <property type="molecule type" value="Genomic_DNA"/>
</dbReference>
<feature type="signal peptide" evidence="4">
    <location>
        <begin position="1"/>
        <end position="18"/>
    </location>
</feature>
<keyword evidence="8" id="KW-1185">Reference proteome</keyword>